<dbReference type="InterPro" id="IPR007892">
    <property type="entry name" value="CHASE4"/>
</dbReference>
<sequence>MKTNLKIFFIIAFNTVIILTTILFLTNIFFVNKANEVDENRVFKGLWRTINTLDSQYSELAKLAADWGEWNDTYNFMEDKNEDYVIDNLSVEAMGLIDIDEIIYVNTNKEVVVGKKADFENEEVLSLSPELEKVLTSDKLLKFNINEKFSGVLFLDDRQVFVAGNPILTTLSKGPSRGSIIMVRYLDDERYEDLSKTLNLELQILPLNKENLPSDVYEKIYTQKDNFVTTPVDNKTYVGYHPVNDVFGELSGVAKIVSDREVKVAMSLGIIYYTATYFVFIIILSWLDYLISKNILAKPLKGSYKE</sequence>
<accession>A0A0G0BIS6</accession>
<evidence type="ECO:0000313" key="4">
    <source>
        <dbReference type="Proteomes" id="UP000034581"/>
    </source>
</evidence>
<reference evidence="3 4" key="1">
    <citation type="journal article" date="2015" name="Nature">
        <title>rRNA introns, odd ribosomes, and small enigmatic genomes across a large radiation of phyla.</title>
        <authorList>
            <person name="Brown C.T."/>
            <person name="Hug L.A."/>
            <person name="Thomas B.C."/>
            <person name="Sharon I."/>
            <person name="Castelle C.J."/>
            <person name="Singh A."/>
            <person name="Wilkins M.J."/>
            <person name="Williams K.H."/>
            <person name="Banfield J.F."/>
        </authorList>
    </citation>
    <scope>NUCLEOTIDE SEQUENCE [LARGE SCALE GENOMIC DNA]</scope>
</reference>
<evidence type="ECO:0000313" key="3">
    <source>
        <dbReference type="EMBL" id="KKP69389.1"/>
    </source>
</evidence>
<dbReference type="EMBL" id="LBQB01000007">
    <property type="protein sequence ID" value="KKP69389.1"/>
    <property type="molecule type" value="Genomic_DNA"/>
</dbReference>
<evidence type="ECO:0000256" key="1">
    <source>
        <dbReference type="SAM" id="Phobius"/>
    </source>
</evidence>
<dbReference type="Pfam" id="PF05228">
    <property type="entry name" value="CHASE4"/>
    <property type="match status" value="1"/>
</dbReference>
<keyword evidence="1" id="KW-0812">Transmembrane</keyword>
<feature type="transmembrane region" description="Helical" evidence="1">
    <location>
        <begin position="270"/>
        <end position="291"/>
    </location>
</feature>
<dbReference type="AlphaFoldDB" id="A0A0G0BIS6"/>
<protein>
    <submittedName>
        <fullName evidence="3">Diguanylate cyclase with PAS/PAC sensor</fullName>
    </submittedName>
</protein>
<keyword evidence="1" id="KW-0472">Membrane</keyword>
<keyword evidence="1" id="KW-1133">Transmembrane helix</keyword>
<feature type="domain" description="CHASE4" evidence="2">
    <location>
        <begin position="53"/>
        <end position="204"/>
    </location>
</feature>
<comment type="caution">
    <text evidence="3">The sequence shown here is derived from an EMBL/GenBank/DDBJ whole genome shotgun (WGS) entry which is preliminary data.</text>
</comment>
<proteinExistence type="predicted"/>
<gene>
    <name evidence="3" type="ORF">UR67_C0007G0094</name>
</gene>
<organism evidence="3 4">
    <name type="scientific">candidate division CPR3 bacterium GW2011_GWF2_35_18</name>
    <dbReference type="NCBI Taxonomy" id="1618350"/>
    <lineage>
        <taxon>Bacteria</taxon>
        <taxon>Bacteria division CPR3</taxon>
    </lineage>
</organism>
<name>A0A0G0BIS6_UNCC3</name>
<dbReference type="STRING" id="1618350.UR67_C0007G0094"/>
<dbReference type="Proteomes" id="UP000034581">
    <property type="component" value="Unassembled WGS sequence"/>
</dbReference>
<evidence type="ECO:0000259" key="2">
    <source>
        <dbReference type="Pfam" id="PF05228"/>
    </source>
</evidence>
<feature type="transmembrane region" description="Helical" evidence="1">
    <location>
        <begin position="7"/>
        <end position="30"/>
    </location>
</feature>